<evidence type="ECO:0000313" key="2">
    <source>
        <dbReference type="Proteomes" id="UP000027661"/>
    </source>
</evidence>
<organism evidence="1 2">
    <name type="scientific">Phocaeicola vulgatus str. 3975 RP4</name>
    <dbReference type="NCBI Taxonomy" id="1339352"/>
    <lineage>
        <taxon>Bacteria</taxon>
        <taxon>Pseudomonadati</taxon>
        <taxon>Bacteroidota</taxon>
        <taxon>Bacteroidia</taxon>
        <taxon>Bacteroidales</taxon>
        <taxon>Bacteroidaceae</taxon>
        <taxon>Phocaeicola</taxon>
    </lineage>
</organism>
<evidence type="ECO:0000313" key="1">
    <source>
        <dbReference type="EMBL" id="KDS46563.1"/>
    </source>
</evidence>
<dbReference type="GeneID" id="29796349"/>
<gene>
    <name evidence="1" type="ORF">M099_3658</name>
</gene>
<proteinExistence type="predicted"/>
<dbReference type="AlphaFoldDB" id="A0A069S6R6"/>
<dbReference type="EMBL" id="JNHM01000120">
    <property type="protein sequence ID" value="KDS46563.1"/>
    <property type="molecule type" value="Genomic_DNA"/>
</dbReference>
<reference evidence="1 2" key="1">
    <citation type="submission" date="2014-04" db="EMBL/GenBank/DDBJ databases">
        <authorList>
            <person name="Sears C."/>
            <person name="Carroll K."/>
            <person name="Sack B.R."/>
            <person name="Qadri F."/>
            <person name="Myers L.L."/>
            <person name="Chung G.-T."/>
            <person name="Escheverria P."/>
            <person name="Fraser C.M."/>
            <person name="Sadzewicz L."/>
            <person name="Shefchek K.A."/>
            <person name="Tallon L."/>
            <person name="Das S.P."/>
            <person name="Daugherty S."/>
            <person name="Mongodin E.F."/>
        </authorList>
    </citation>
    <scope>NUCLEOTIDE SEQUENCE [LARGE SCALE GENOMIC DNA]</scope>
    <source>
        <strain evidence="1 2">3975 RP4</strain>
    </source>
</reference>
<accession>A0A069S6R6</accession>
<name>A0A069S6R6_PHOVU</name>
<dbReference type="Proteomes" id="UP000027661">
    <property type="component" value="Unassembled WGS sequence"/>
</dbReference>
<sequence length="109" mass="12751">MGKQFNNGIWSAVQFLVCSHNETELAKQVIEESGLTKKDCLKSQMESDFESETMLEFINSVFPVVDDKHCSQCKHYEICTNFTMYCRMLQKRITARKKPCKHYKMRNGV</sequence>
<comment type="caution">
    <text evidence="1">The sequence shown here is derived from an EMBL/GenBank/DDBJ whole genome shotgun (WGS) entry which is preliminary data.</text>
</comment>
<dbReference type="PATRIC" id="fig|1339352.3.peg.3446"/>
<protein>
    <submittedName>
        <fullName evidence="1">Uncharacterized protein</fullName>
    </submittedName>
</protein>
<dbReference type="RefSeq" id="WP_005647283.1">
    <property type="nucleotide sequence ID" value="NZ_JNHM01000120.1"/>
</dbReference>